<dbReference type="Gene3D" id="3.10.350.10">
    <property type="entry name" value="LysM domain"/>
    <property type="match status" value="1"/>
</dbReference>
<dbReference type="CDD" id="cd00118">
    <property type="entry name" value="LysM"/>
    <property type="match status" value="1"/>
</dbReference>
<evidence type="ECO:0000313" key="4">
    <source>
        <dbReference type="Proteomes" id="UP000216133"/>
    </source>
</evidence>
<dbReference type="PROSITE" id="PS51782">
    <property type="entry name" value="LYSM"/>
    <property type="match status" value="1"/>
</dbReference>
<feature type="compositionally biased region" description="Acidic residues" evidence="1">
    <location>
        <begin position="290"/>
        <end position="304"/>
    </location>
</feature>
<proteinExistence type="predicted"/>
<dbReference type="InterPro" id="IPR018392">
    <property type="entry name" value="LysM"/>
</dbReference>
<name>A0A268RUP2_SHOCL</name>
<dbReference type="SUPFAM" id="SSF54106">
    <property type="entry name" value="LysM domain"/>
    <property type="match status" value="1"/>
</dbReference>
<feature type="region of interest" description="Disordered" evidence="1">
    <location>
        <begin position="232"/>
        <end position="313"/>
    </location>
</feature>
<dbReference type="SMART" id="SM00257">
    <property type="entry name" value="LysM"/>
    <property type="match status" value="1"/>
</dbReference>
<accession>A0A268RUP2</accession>
<dbReference type="EMBL" id="NPBS01000132">
    <property type="protein sequence ID" value="PAF23979.1"/>
    <property type="molecule type" value="Genomic_DNA"/>
</dbReference>
<dbReference type="Pfam" id="PF20918">
    <property type="entry name" value="SPOCS_spoVID-N"/>
    <property type="match status" value="1"/>
</dbReference>
<gene>
    <name evidence="3" type="primary">spoVID</name>
    <name evidence="3" type="ORF">CHH61_20930</name>
</gene>
<dbReference type="AlphaFoldDB" id="A0A268RUP2"/>
<dbReference type="Proteomes" id="UP000216133">
    <property type="component" value="Unassembled WGS sequence"/>
</dbReference>
<dbReference type="InterPro" id="IPR048862">
    <property type="entry name" value="SPOCS_spoVID_N"/>
</dbReference>
<feature type="compositionally biased region" description="Acidic residues" evidence="1">
    <location>
        <begin position="157"/>
        <end position="175"/>
    </location>
</feature>
<feature type="region of interest" description="Disordered" evidence="1">
    <location>
        <begin position="151"/>
        <end position="216"/>
    </location>
</feature>
<feature type="domain" description="LysM" evidence="2">
    <location>
        <begin position="333"/>
        <end position="376"/>
    </location>
</feature>
<evidence type="ECO:0000259" key="2">
    <source>
        <dbReference type="PROSITE" id="PS51782"/>
    </source>
</evidence>
<dbReference type="Pfam" id="PF01476">
    <property type="entry name" value="LysM"/>
    <property type="match status" value="1"/>
</dbReference>
<sequence>MRVAQEQSSTLTFSIEDSVWLNQGQQIDEILGMTLTPEIFVDQDGEHVTIKGGLRFVGEYKIDRGVEEEKRIDDGESFADLSDFRQSGQLTEHEGEVGEIEHLFPIDITIPMARIQHIDDIFVEIASFDYDLPEKGCIQLTADVSISGMKAEKQEADADDRELEQEEQDAEEAEETAFSFTAYKDPDGEEPIVQKPTVESEEQQTAPAGAENAQEDREQVLDISAALEAALENKHETSPPSEPVLPRSTENEWDVEQEKEASVETTEDEGIEAGAEEIRYEESQQQEEALAGDDQELEEVALEEQDQKGEREENATYLTSMLRNEVEQFTKWKMCIIQENETLDTIAERYELSASQLTRYNNLADEQVSEGQILYIPVKAK</sequence>
<evidence type="ECO:0000256" key="1">
    <source>
        <dbReference type="SAM" id="MobiDB-lite"/>
    </source>
</evidence>
<comment type="caution">
    <text evidence="3">The sequence shown here is derived from an EMBL/GenBank/DDBJ whole genome shotgun (WGS) entry which is preliminary data.</text>
</comment>
<protein>
    <submittedName>
        <fullName evidence="3">Stage VI sporulation protein D</fullName>
    </submittedName>
</protein>
<reference evidence="3 4" key="1">
    <citation type="submission" date="2017-07" db="EMBL/GenBank/DDBJ databases">
        <title>Isolation and whole genome analysis of endospore-forming bacteria from heroin.</title>
        <authorList>
            <person name="Kalinowski J."/>
            <person name="Ahrens B."/>
            <person name="Al-Dilaimi A."/>
            <person name="Winkler A."/>
            <person name="Wibberg D."/>
            <person name="Schleenbecker U."/>
            <person name="Ruckert C."/>
            <person name="Wolfel R."/>
            <person name="Grass G."/>
        </authorList>
    </citation>
    <scope>NUCLEOTIDE SEQUENCE [LARGE SCALE GENOMIC DNA]</scope>
    <source>
        <strain evidence="3 4">7523-2</strain>
    </source>
</reference>
<evidence type="ECO:0000313" key="3">
    <source>
        <dbReference type="EMBL" id="PAF23979.1"/>
    </source>
</evidence>
<dbReference type="InterPro" id="IPR014256">
    <property type="entry name" value="Spore_VI_D"/>
</dbReference>
<dbReference type="InterPro" id="IPR036779">
    <property type="entry name" value="LysM_dom_sf"/>
</dbReference>
<feature type="compositionally biased region" description="Acidic residues" evidence="1">
    <location>
        <begin position="265"/>
        <end position="275"/>
    </location>
</feature>
<dbReference type="NCBIfam" id="TIGR02907">
    <property type="entry name" value="spore_VI_D"/>
    <property type="match status" value="1"/>
</dbReference>
<organism evidence="3 4">
    <name type="scientific">Shouchella clausii</name>
    <name type="common">Alkalihalobacillus clausii</name>
    <dbReference type="NCBI Taxonomy" id="79880"/>
    <lineage>
        <taxon>Bacteria</taxon>
        <taxon>Bacillati</taxon>
        <taxon>Bacillota</taxon>
        <taxon>Bacilli</taxon>
        <taxon>Bacillales</taxon>
        <taxon>Bacillaceae</taxon>
        <taxon>Shouchella</taxon>
    </lineage>
</organism>